<protein>
    <submittedName>
        <fullName evidence="2">Prepilin-type N-terminal cleavage/methylation domain-containing protein</fullName>
    </submittedName>
</protein>
<proteinExistence type="predicted"/>
<keyword evidence="1" id="KW-0812">Transmembrane</keyword>
<keyword evidence="3" id="KW-1185">Reference proteome</keyword>
<dbReference type="Proteomes" id="UP001523216">
    <property type="component" value="Unassembled WGS sequence"/>
</dbReference>
<dbReference type="SUPFAM" id="SSF54523">
    <property type="entry name" value="Pili subunits"/>
    <property type="match status" value="1"/>
</dbReference>
<evidence type="ECO:0000313" key="2">
    <source>
        <dbReference type="EMBL" id="MCM4078692.1"/>
    </source>
</evidence>
<sequence length="211" mass="22662">MIDDERDDAGFTLVELLVAMGLMSVVLIIVTSGVAEVYRNVNRADTLSAAREQLTTSFRRLDKELRYASWVSTPGQVGGNWYLEYATPLGCRQLVLRNGVLTMASWNLPSTTPGTPTTIGTNLTRTGATDPFTVYLPNSQPFASASPGTAGVGNDYQLAHTQVRIRLTGALGPTSLPFDVLFTAQNTNASNVFSDNGKLMPNDCSKARPAA</sequence>
<dbReference type="InterPro" id="IPR012902">
    <property type="entry name" value="N_methyl_site"/>
</dbReference>
<keyword evidence="1" id="KW-0472">Membrane</keyword>
<organism evidence="2 3">
    <name type="scientific">Paractinoplanes hotanensis</name>
    <dbReference type="NCBI Taxonomy" id="2906497"/>
    <lineage>
        <taxon>Bacteria</taxon>
        <taxon>Bacillati</taxon>
        <taxon>Actinomycetota</taxon>
        <taxon>Actinomycetes</taxon>
        <taxon>Micromonosporales</taxon>
        <taxon>Micromonosporaceae</taxon>
        <taxon>Paractinoplanes</taxon>
    </lineage>
</organism>
<dbReference type="RefSeq" id="WP_251798526.1">
    <property type="nucleotide sequence ID" value="NZ_JAMQOL010000016.1"/>
</dbReference>
<comment type="caution">
    <text evidence="2">The sequence shown here is derived from an EMBL/GenBank/DDBJ whole genome shotgun (WGS) entry which is preliminary data.</text>
</comment>
<gene>
    <name evidence="2" type="ORF">LXN57_14040</name>
</gene>
<evidence type="ECO:0000256" key="1">
    <source>
        <dbReference type="SAM" id="Phobius"/>
    </source>
</evidence>
<dbReference type="InterPro" id="IPR045584">
    <property type="entry name" value="Pilin-like"/>
</dbReference>
<name>A0ABT0XZR0_9ACTN</name>
<dbReference type="NCBIfam" id="TIGR02532">
    <property type="entry name" value="IV_pilin_GFxxxE"/>
    <property type="match status" value="1"/>
</dbReference>
<evidence type="ECO:0000313" key="3">
    <source>
        <dbReference type="Proteomes" id="UP001523216"/>
    </source>
</evidence>
<feature type="transmembrane region" description="Helical" evidence="1">
    <location>
        <begin position="16"/>
        <end position="38"/>
    </location>
</feature>
<reference evidence="2 3" key="1">
    <citation type="submission" date="2022-06" db="EMBL/GenBank/DDBJ databases">
        <title>Actinoplanes abujensis sp. nov., isolated from Nigerian arid soil.</title>
        <authorList>
            <person name="Ding P."/>
        </authorList>
    </citation>
    <scope>NUCLEOTIDE SEQUENCE [LARGE SCALE GENOMIC DNA]</scope>
    <source>
        <strain evidence="3">TRM88002</strain>
    </source>
</reference>
<keyword evidence="1" id="KW-1133">Transmembrane helix</keyword>
<dbReference type="EMBL" id="JAMQOL010000016">
    <property type="protein sequence ID" value="MCM4078692.1"/>
    <property type="molecule type" value="Genomic_DNA"/>
</dbReference>
<accession>A0ABT0XZR0</accession>
<dbReference type="Pfam" id="PF07963">
    <property type="entry name" value="N_methyl"/>
    <property type="match status" value="1"/>
</dbReference>
<dbReference type="PROSITE" id="PS00409">
    <property type="entry name" value="PROKAR_NTER_METHYL"/>
    <property type="match status" value="1"/>
</dbReference>